<gene>
    <name evidence="2" type="ORF">HTIA_0583</name>
</gene>
<dbReference type="Proteomes" id="UP000015381">
    <property type="component" value="Chromosome I"/>
</dbReference>
<dbReference type="AlphaFoldDB" id="F7PPA0"/>
<dbReference type="Pfam" id="PF08840">
    <property type="entry name" value="BAAT_C"/>
    <property type="match status" value="1"/>
</dbReference>
<evidence type="ECO:0000313" key="3">
    <source>
        <dbReference type="Proteomes" id="UP000015381"/>
    </source>
</evidence>
<dbReference type="InterPro" id="IPR029058">
    <property type="entry name" value="AB_hydrolase_fold"/>
</dbReference>
<sequence>MQRSLRRTGDLRVTRLDAADFENDYAHHVYSGAGHIITLPYWPYESLSDDRFGGTPTANNRAAITAWPRTLDYFDQGLR</sequence>
<evidence type="ECO:0000259" key="1">
    <source>
        <dbReference type="Pfam" id="PF08840"/>
    </source>
</evidence>
<feature type="domain" description="BAAT/Acyl-CoA thioester hydrolase C-terminal" evidence="1">
    <location>
        <begin position="14"/>
        <end position="78"/>
    </location>
</feature>
<dbReference type="InterPro" id="IPR014940">
    <property type="entry name" value="BAAT_C"/>
</dbReference>
<dbReference type="KEGG" id="hti:HTIA_0583"/>
<dbReference type="OrthoDB" id="205226at2157"/>
<dbReference type="GO" id="GO:0016787">
    <property type="term" value="F:hydrolase activity"/>
    <property type="evidence" value="ECO:0007669"/>
    <property type="project" value="UniProtKB-KW"/>
</dbReference>
<keyword evidence="3" id="KW-1185">Reference proteome</keyword>
<proteinExistence type="predicted"/>
<reference evidence="2 3" key="1">
    <citation type="journal article" date="2014" name="Environ. Microbiol.">
        <title>Halorhabdus tiamatea: proteogenomics and glycosidase activity measurements identify the first cultivated euryarchaeon from a deep-sea anoxic brine lake as potential polysaccharide degrader.</title>
        <authorList>
            <person name="Werner J."/>
            <person name="Ferrer M."/>
            <person name="Michel G."/>
            <person name="Mann A.J."/>
            <person name="Huang S."/>
            <person name="Juarez S."/>
            <person name="Ciordia S."/>
            <person name="Albar J.P."/>
            <person name="Alcaide M."/>
            <person name="La Cono V."/>
            <person name="Yakimov M.M."/>
            <person name="Antunes A."/>
            <person name="Taborda M."/>
            <person name="Da Costa M.S."/>
            <person name="Amann R.I."/>
            <person name="Gloeckner F.O."/>
            <person name="Golyshina O.V."/>
            <person name="Golyshin P.N."/>
            <person name="Teeling H."/>
        </authorList>
    </citation>
    <scope>NUCLEOTIDE SEQUENCE [LARGE SCALE GENOMIC DNA]</scope>
    <source>
        <strain evidence="3">SARL4B</strain>
    </source>
</reference>
<dbReference type="EMBL" id="HF571520">
    <property type="protein sequence ID" value="CCQ32727.1"/>
    <property type="molecule type" value="Genomic_DNA"/>
</dbReference>
<evidence type="ECO:0000313" key="2">
    <source>
        <dbReference type="EMBL" id="CCQ32727.1"/>
    </source>
</evidence>
<protein>
    <submittedName>
        <fullName evidence="2">Dienelactone hydrolase family protein</fullName>
    </submittedName>
</protein>
<dbReference type="HOGENOM" id="CLU_2597610_0_0_2"/>
<accession>F7PPA0</accession>
<dbReference type="Gene3D" id="3.40.50.1820">
    <property type="entry name" value="alpha/beta hydrolase"/>
    <property type="match status" value="1"/>
</dbReference>
<keyword evidence="2" id="KW-0378">Hydrolase</keyword>
<name>F7PPA0_9EURY</name>
<organism evidence="2 3">
    <name type="scientific">Halorhabdus tiamatea SARL4B</name>
    <dbReference type="NCBI Taxonomy" id="1033806"/>
    <lineage>
        <taxon>Archaea</taxon>
        <taxon>Methanobacteriati</taxon>
        <taxon>Methanobacteriota</taxon>
        <taxon>Stenosarchaea group</taxon>
        <taxon>Halobacteria</taxon>
        <taxon>Halobacteriales</taxon>
        <taxon>Haloarculaceae</taxon>
        <taxon>Halorhabdus</taxon>
    </lineage>
</organism>